<accession>A0A4C1WQ13</accession>
<evidence type="ECO:0000313" key="3">
    <source>
        <dbReference type="Proteomes" id="UP000299102"/>
    </source>
</evidence>
<feature type="compositionally biased region" description="Low complexity" evidence="1">
    <location>
        <begin position="136"/>
        <end position="152"/>
    </location>
</feature>
<evidence type="ECO:0000313" key="2">
    <source>
        <dbReference type="EMBL" id="GBP53586.1"/>
    </source>
</evidence>
<sequence>MDTHATTHYDIASVDTILFFLNSLNDTQKQRRVPRWTATGLPRPPSSAGVLRLRNDINQAVHSVQWYHVSLKLNCIGRMSRVRHLKRQDTTTFAMSVEAERLRLVFHSTSHLVLWHESHAATFDSSDMSDTDSEAEASAPSAVRARAPQASSPDRQCRKGPEKRASRLTD</sequence>
<dbReference type="AlphaFoldDB" id="A0A4C1WQ13"/>
<comment type="caution">
    <text evidence="2">The sequence shown here is derived from an EMBL/GenBank/DDBJ whole genome shotgun (WGS) entry which is preliminary data.</text>
</comment>
<reference evidence="2 3" key="1">
    <citation type="journal article" date="2019" name="Commun. Biol.">
        <title>The bagworm genome reveals a unique fibroin gene that provides high tensile strength.</title>
        <authorList>
            <person name="Kono N."/>
            <person name="Nakamura H."/>
            <person name="Ohtoshi R."/>
            <person name="Tomita M."/>
            <person name="Numata K."/>
            <person name="Arakawa K."/>
        </authorList>
    </citation>
    <scope>NUCLEOTIDE SEQUENCE [LARGE SCALE GENOMIC DNA]</scope>
</reference>
<name>A0A4C1WQ13_EUMVA</name>
<gene>
    <name evidence="2" type="ORF">EVAR_79800_1</name>
</gene>
<dbReference type="Proteomes" id="UP000299102">
    <property type="component" value="Unassembled WGS sequence"/>
</dbReference>
<evidence type="ECO:0000256" key="1">
    <source>
        <dbReference type="SAM" id="MobiDB-lite"/>
    </source>
</evidence>
<feature type="compositionally biased region" description="Basic and acidic residues" evidence="1">
    <location>
        <begin position="155"/>
        <end position="170"/>
    </location>
</feature>
<protein>
    <submittedName>
        <fullName evidence="2">Uncharacterized protein</fullName>
    </submittedName>
</protein>
<dbReference type="EMBL" id="BGZK01000629">
    <property type="protein sequence ID" value="GBP53586.1"/>
    <property type="molecule type" value="Genomic_DNA"/>
</dbReference>
<organism evidence="2 3">
    <name type="scientific">Eumeta variegata</name>
    <name type="common">Bagworm moth</name>
    <name type="synonym">Eumeta japonica</name>
    <dbReference type="NCBI Taxonomy" id="151549"/>
    <lineage>
        <taxon>Eukaryota</taxon>
        <taxon>Metazoa</taxon>
        <taxon>Ecdysozoa</taxon>
        <taxon>Arthropoda</taxon>
        <taxon>Hexapoda</taxon>
        <taxon>Insecta</taxon>
        <taxon>Pterygota</taxon>
        <taxon>Neoptera</taxon>
        <taxon>Endopterygota</taxon>
        <taxon>Lepidoptera</taxon>
        <taxon>Glossata</taxon>
        <taxon>Ditrysia</taxon>
        <taxon>Tineoidea</taxon>
        <taxon>Psychidae</taxon>
        <taxon>Oiketicinae</taxon>
        <taxon>Eumeta</taxon>
    </lineage>
</organism>
<proteinExistence type="predicted"/>
<feature type="region of interest" description="Disordered" evidence="1">
    <location>
        <begin position="124"/>
        <end position="170"/>
    </location>
</feature>
<keyword evidence="3" id="KW-1185">Reference proteome</keyword>